<dbReference type="EMBL" id="QZVS01000086">
    <property type="protein sequence ID" value="RJT87923.1"/>
    <property type="molecule type" value="Genomic_DNA"/>
</dbReference>
<evidence type="ECO:0000313" key="4">
    <source>
        <dbReference type="EMBL" id="RJT87923.1"/>
    </source>
</evidence>
<evidence type="ECO:0000256" key="2">
    <source>
        <dbReference type="ARBA" id="ARBA00022737"/>
    </source>
</evidence>
<organism evidence="4 5">
    <name type="scientific">Cryobacterium melibiosiphilum</name>
    <dbReference type="NCBI Taxonomy" id="995039"/>
    <lineage>
        <taxon>Bacteria</taxon>
        <taxon>Bacillati</taxon>
        <taxon>Actinomycetota</taxon>
        <taxon>Actinomycetes</taxon>
        <taxon>Micrococcales</taxon>
        <taxon>Microbacteriaceae</taxon>
        <taxon>Cryobacterium</taxon>
    </lineage>
</organism>
<dbReference type="PANTHER" id="PTHR11364">
    <property type="entry name" value="THIOSULFATE SULFERTANSFERASE"/>
    <property type="match status" value="1"/>
</dbReference>
<dbReference type="Proteomes" id="UP000272015">
    <property type="component" value="Unassembled WGS sequence"/>
</dbReference>
<comment type="caution">
    <text evidence="4">The sequence shown here is derived from an EMBL/GenBank/DDBJ whole genome shotgun (WGS) entry which is preliminary data.</text>
</comment>
<evidence type="ECO:0000256" key="1">
    <source>
        <dbReference type="ARBA" id="ARBA00022679"/>
    </source>
</evidence>
<reference evidence="4 5" key="1">
    <citation type="submission" date="2018-09" db="EMBL/GenBank/DDBJ databases">
        <title>Novel species of Cryobacterium.</title>
        <authorList>
            <person name="Liu Q."/>
            <person name="Xin Y.-H."/>
        </authorList>
    </citation>
    <scope>NUCLEOTIDE SEQUENCE [LARGE SCALE GENOMIC DNA]</scope>
    <source>
        <strain evidence="4 5">Hh39</strain>
    </source>
</reference>
<dbReference type="RefSeq" id="WP_119975018.1">
    <property type="nucleotide sequence ID" value="NZ_JBHSQA010000006.1"/>
</dbReference>
<dbReference type="CDD" id="cd01448">
    <property type="entry name" value="TST_Repeat_1"/>
    <property type="match status" value="1"/>
</dbReference>
<name>A0A3A5MM20_9MICO</name>
<dbReference type="Gene3D" id="3.40.250.10">
    <property type="entry name" value="Rhodanese-like domain"/>
    <property type="match status" value="2"/>
</dbReference>
<accession>A0A3A5MM20</accession>
<dbReference type="PROSITE" id="PS50206">
    <property type="entry name" value="RHODANESE_3"/>
    <property type="match status" value="2"/>
</dbReference>
<keyword evidence="2" id="KW-0677">Repeat</keyword>
<keyword evidence="5" id="KW-1185">Reference proteome</keyword>
<feature type="domain" description="Rhodanese" evidence="3">
    <location>
        <begin position="75"/>
        <end position="166"/>
    </location>
</feature>
<dbReference type="Pfam" id="PF00581">
    <property type="entry name" value="Rhodanese"/>
    <property type="match status" value="2"/>
</dbReference>
<dbReference type="InterPro" id="IPR045078">
    <property type="entry name" value="TST/MPST-like"/>
</dbReference>
<dbReference type="OrthoDB" id="9770030at2"/>
<evidence type="ECO:0000259" key="3">
    <source>
        <dbReference type="PROSITE" id="PS50206"/>
    </source>
</evidence>
<gene>
    <name evidence="4" type="ORF">D6T64_12555</name>
</gene>
<sequence>MTPPLTAPATTAPSAPVAADAPATLVPGPLVSTQWLADHLGSDSLVVLDATVVLIGTPSGQARYLSGLDEHLIDGHIPGAIFAELFEVFSDPSKSFGFARPDAALFEQGAASVGIDNNTTVVVYDSSLNQWAARIWWQFRAAGYDNVAVLDGGLSKWRAEGRDTETGYNEPREVAGFTARPRPELWVDKDFVATIVAGETDAALVCALPGKDYSGETGDRARRGHIPGSVSVPAGRLIDRATNTFHRSDELASRVARVVDSARVVAYCSGGIASAATALALTVSGHDNVAIYDGSLNEWAADADAPLVVGAD</sequence>
<proteinExistence type="predicted"/>
<keyword evidence="1 4" id="KW-0808">Transferase</keyword>
<feature type="domain" description="Rhodanese" evidence="3">
    <location>
        <begin position="213"/>
        <end position="308"/>
    </location>
</feature>
<evidence type="ECO:0000313" key="5">
    <source>
        <dbReference type="Proteomes" id="UP000272015"/>
    </source>
</evidence>
<dbReference type="SMART" id="SM00450">
    <property type="entry name" value="RHOD"/>
    <property type="match status" value="2"/>
</dbReference>
<dbReference type="PANTHER" id="PTHR11364:SF27">
    <property type="entry name" value="SULFURTRANSFERASE"/>
    <property type="match status" value="1"/>
</dbReference>
<protein>
    <submittedName>
        <fullName evidence="4">Sulfurtransferase</fullName>
    </submittedName>
</protein>
<dbReference type="InterPro" id="IPR001763">
    <property type="entry name" value="Rhodanese-like_dom"/>
</dbReference>
<dbReference type="GO" id="GO:0004792">
    <property type="term" value="F:thiosulfate-cyanide sulfurtransferase activity"/>
    <property type="evidence" value="ECO:0007669"/>
    <property type="project" value="TreeGrafter"/>
</dbReference>
<dbReference type="SUPFAM" id="SSF52821">
    <property type="entry name" value="Rhodanese/Cell cycle control phosphatase"/>
    <property type="match status" value="2"/>
</dbReference>
<dbReference type="AlphaFoldDB" id="A0A3A5MM20"/>
<dbReference type="InterPro" id="IPR036873">
    <property type="entry name" value="Rhodanese-like_dom_sf"/>
</dbReference>